<evidence type="ECO:0000313" key="2">
    <source>
        <dbReference type="EMBL" id="ONF97292.1"/>
    </source>
</evidence>
<gene>
    <name evidence="2" type="ORF">SPHI_07290</name>
</gene>
<organism evidence="2 3">
    <name type="scientific">Sphingomonas jeddahensis</name>
    <dbReference type="NCBI Taxonomy" id="1915074"/>
    <lineage>
        <taxon>Bacteria</taxon>
        <taxon>Pseudomonadati</taxon>
        <taxon>Pseudomonadota</taxon>
        <taxon>Alphaproteobacteria</taxon>
        <taxon>Sphingomonadales</taxon>
        <taxon>Sphingomonadaceae</taxon>
        <taxon>Sphingomonas</taxon>
    </lineage>
</organism>
<dbReference type="RefSeq" id="WP_076743504.1">
    <property type="nucleotide sequence ID" value="NZ_MPSB01000002.1"/>
</dbReference>
<dbReference type="EMBL" id="MPSB01000002">
    <property type="protein sequence ID" value="ONF97292.1"/>
    <property type="molecule type" value="Genomic_DNA"/>
</dbReference>
<dbReference type="STRING" id="1915074.SPHI_07290"/>
<comment type="caution">
    <text evidence="2">The sequence shown here is derived from an EMBL/GenBank/DDBJ whole genome shotgun (WGS) entry which is preliminary data.</text>
</comment>
<protein>
    <recommendedName>
        <fullName evidence="1">Phytase-like domain-containing protein</fullName>
    </recommendedName>
</protein>
<sequence length="407" mass="44111">MPDVSVERLAWEDPVIGTIALPRGVMTLRYGFGSGLSTRPGDAPGRIWAIGDRGPNIKVRDLIDTYGVDHLAHLLDIPGAKIMPRPDVGPTLAELRVEDDAVVLVRMLPLTDASGHPLSGLANPGCEDLLAEPVFDLSGALIPADPHGLDTEGLVALSDGGFWVGDEFGPSLVRLDRDGRVKARLLPGASGVQVNSGAVLPAIAAKRQLNRGFEALTISADERWIYLAFQSPLAHPDEDAHKQARHVRLWRLDAATGTVTTQYIYPLDPPESFARDCALGAFKRSDIKVSELLWLGPDTLLVLERGSATTKIYRCVLDTDTEVVAEHLKVTTRPTLEELSAADDAPVPVLTKTLLFTSDDFPEVTADLEGMALLSPTELLLVSDNDFGVMGAETQFWRVRLDRLLID</sequence>
<dbReference type="PANTHER" id="PTHR37957:SF1">
    <property type="entry name" value="PHYTASE-LIKE DOMAIN-CONTAINING PROTEIN"/>
    <property type="match status" value="1"/>
</dbReference>
<keyword evidence="3" id="KW-1185">Reference proteome</keyword>
<dbReference type="SUPFAM" id="SSF101898">
    <property type="entry name" value="NHL repeat"/>
    <property type="match status" value="1"/>
</dbReference>
<dbReference type="Pfam" id="PF13449">
    <property type="entry name" value="Phytase-like"/>
    <property type="match status" value="1"/>
</dbReference>
<dbReference type="Proteomes" id="UP000188729">
    <property type="component" value="Unassembled WGS sequence"/>
</dbReference>
<proteinExistence type="predicted"/>
<name>A0A1V2EXA1_9SPHN</name>
<evidence type="ECO:0000259" key="1">
    <source>
        <dbReference type="Pfam" id="PF13449"/>
    </source>
</evidence>
<dbReference type="OrthoDB" id="9795869at2"/>
<feature type="domain" description="Phytase-like" evidence="1">
    <location>
        <begin position="34"/>
        <end position="387"/>
    </location>
</feature>
<dbReference type="InterPro" id="IPR027372">
    <property type="entry name" value="Phytase-like_dom"/>
</dbReference>
<dbReference type="AlphaFoldDB" id="A0A1V2EXA1"/>
<evidence type="ECO:0000313" key="3">
    <source>
        <dbReference type="Proteomes" id="UP000188729"/>
    </source>
</evidence>
<reference evidence="2 3" key="1">
    <citation type="submission" date="2016-11" db="EMBL/GenBank/DDBJ databases">
        <title>Genome sequence of Sphingomonas jeddahensis G39.</title>
        <authorList>
            <person name="Poehlein A."/>
            <person name="Wuebbeler J.H."/>
            <person name="Steinbuechel A."/>
            <person name="Daniel R."/>
        </authorList>
    </citation>
    <scope>NUCLEOTIDE SEQUENCE [LARGE SCALE GENOMIC DNA]</scope>
    <source>
        <strain evidence="2 3">G39</strain>
    </source>
</reference>
<dbReference type="PANTHER" id="PTHR37957">
    <property type="entry name" value="BLR7070 PROTEIN"/>
    <property type="match status" value="1"/>
</dbReference>
<accession>A0A1V2EXA1</accession>